<organism evidence="3 4">
    <name type="scientific">Clostridium tetanomorphum</name>
    <dbReference type="NCBI Taxonomy" id="1553"/>
    <lineage>
        <taxon>Bacteria</taxon>
        <taxon>Bacillati</taxon>
        <taxon>Bacillota</taxon>
        <taxon>Clostridia</taxon>
        <taxon>Eubacteriales</taxon>
        <taxon>Clostridiaceae</taxon>
        <taxon>Clostridium</taxon>
    </lineage>
</organism>
<keyword evidence="4" id="KW-1185">Reference proteome</keyword>
<gene>
    <name evidence="3" type="ORF">HGG79_10920</name>
</gene>
<dbReference type="Pfam" id="PF01992">
    <property type="entry name" value="vATP-synt_AC39"/>
    <property type="match status" value="1"/>
</dbReference>
<evidence type="ECO:0000256" key="1">
    <source>
        <dbReference type="ARBA" id="ARBA00022448"/>
    </source>
</evidence>
<dbReference type="RefSeq" id="WP_035150687.1">
    <property type="nucleotide sequence ID" value="NZ_JAAZWO010000012.1"/>
</dbReference>
<dbReference type="Gene3D" id="1.10.132.50">
    <property type="entry name" value="ATP synthase (C/AC39) subunit, domain 3"/>
    <property type="match status" value="3"/>
</dbReference>
<dbReference type="PANTHER" id="PTHR38682">
    <property type="entry name" value="V-TYPE ATP SYNTHASE SUBUNIT C"/>
    <property type="match status" value="1"/>
</dbReference>
<dbReference type="PANTHER" id="PTHR38682:SF1">
    <property type="entry name" value="V-TYPE ATP SYNTHASE SUBUNIT C"/>
    <property type="match status" value="1"/>
</dbReference>
<evidence type="ECO:0000313" key="4">
    <source>
        <dbReference type="Proteomes" id="UP000563151"/>
    </source>
</evidence>
<dbReference type="EMBL" id="JAAZWO010000012">
    <property type="protein sequence ID" value="MBC2398279.1"/>
    <property type="molecule type" value="Genomic_DNA"/>
</dbReference>
<sequence>MGGMAKYAAVNTKVKALERNLLDDEEFDRIIESKNYLDAVRYLKDDTAYNNALSEYNIEDIHRGELEYILKKYYIKNFYKLSHYFSGDYKNLFNILFIRFEVEDLKNIFRGKFIGKDKEEIESLMAYKSPLTQIDYDKLMNAKDIPEVVEALKDTKYYKHLNHVIDSITEEGLFRIETTLDFVYFSSLRKLIKKLNKEDREIMSKFLGIYSDLLNVQWIFRGKKYYKITSEELLNYTIYDGYKLNVNTLKELCYSKDMDEFYRIIGTTNYKNVFAYGKKNEYLVERDILTYLKNLYLQYRKKHENNISVVIAYLELSLLQIRDIVSVIESKRYSISNEEAFRYVTITN</sequence>
<keyword evidence="1" id="KW-0813">Transport</keyword>
<accession>A0A923EC43</accession>
<proteinExistence type="predicted"/>
<keyword evidence="2" id="KW-0406">Ion transport</keyword>
<dbReference type="InterPro" id="IPR002843">
    <property type="entry name" value="ATPase_V0-cplx_csu/dsu"/>
</dbReference>
<comment type="caution">
    <text evidence="3">The sequence shown here is derived from an EMBL/GenBank/DDBJ whole genome shotgun (WGS) entry which is preliminary data.</text>
</comment>
<evidence type="ECO:0000313" key="3">
    <source>
        <dbReference type="EMBL" id="MBC2398279.1"/>
    </source>
</evidence>
<dbReference type="InterPro" id="IPR050873">
    <property type="entry name" value="V-ATPase_V0D/AC39_subunit"/>
</dbReference>
<dbReference type="InterPro" id="IPR036079">
    <property type="entry name" value="ATPase_csu/dsu_sf"/>
</dbReference>
<evidence type="ECO:0000256" key="2">
    <source>
        <dbReference type="ARBA" id="ARBA00023065"/>
    </source>
</evidence>
<name>A0A923EC43_CLOTT</name>
<dbReference type="SUPFAM" id="SSF103486">
    <property type="entry name" value="V-type ATP synthase subunit C"/>
    <property type="match status" value="1"/>
</dbReference>
<reference evidence="3 4" key="1">
    <citation type="submission" date="2020-04" db="EMBL/GenBank/DDBJ databases">
        <title>Genomic insights into acetone-butanol-ethanol (ABE) fermentation by sequencing solventogenic clostridia strains.</title>
        <authorList>
            <person name="Brown S."/>
        </authorList>
    </citation>
    <scope>NUCLEOTIDE SEQUENCE [LARGE SCALE GENOMIC DNA]</scope>
    <source>
        <strain evidence="3 4">DJ011</strain>
    </source>
</reference>
<protein>
    <submittedName>
        <fullName evidence="3">V-type ATPase subunit</fullName>
    </submittedName>
</protein>
<dbReference type="AlphaFoldDB" id="A0A923EC43"/>
<dbReference type="GO" id="GO:0046961">
    <property type="term" value="F:proton-transporting ATPase activity, rotational mechanism"/>
    <property type="evidence" value="ECO:0007669"/>
    <property type="project" value="InterPro"/>
</dbReference>
<dbReference type="Proteomes" id="UP000563151">
    <property type="component" value="Unassembled WGS sequence"/>
</dbReference>
<dbReference type="InterPro" id="IPR044911">
    <property type="entry name" value="V-type_ATPase_csu/dsu_dom_3"/>
</dbReference>